<dbReference type="Proteomes" id="UP001516023">
    <property type="component" value="Unassembled WGS sequence"/>
</dbReference>
<dbReference type="InterPro" id="IPR029058">
    <property type="entry name" value="AB_hydrolase_fold"/>
</dbReference>
<reference evidence="17 18" key="1">
    <citation type="journal article" date="2020" name="G3 (Bethesda)">
        <title>Improved Reference Genome for Cyclotella cryptica CCMP332, a Model for Cell Wall Morphogenesis, Salinity Adaptation, and Lipid Production in Diatoms (Bacillariophyta).</title>
        <authorList>
            <person name="Roberts W.R."/>
            <person name="Downey K.M."/>
            <person name="Ruck E.C."/>
            <person name="Traller J.C."/>
            <person name="Alverson A.J."/>
        </authorList>
    </citation>
    <scope>NUCLEOTIDE SEQUENCE [LARGE SCALE GENOMIC DNA]</scope>
    <source>
        <strain evidence="17 18">CCMP332</strain>
    </source>
</reference>
<organism evidence="17 18">
    <name type="scientific">Cyclotella cryptica</name>
    <dbReference type="NCBI Taxonomy" id="29204"/>
    <lineage>
        <taxon>Eukaryota</taxon>
        <taxon>Sar</taxon>
        <taxon>Stramenopiles</taxon>
        <taxon>Ochrophyta</taxon>
        <taxon>Bacillariophyta</taxon>
        <taxon>Coscinodiscophyceae</taxon>
        <taxon>Thalassiosirophycidae</taxon>
        <taxon>Stephanodiscales</taxon>
        <taxon>Stephanodiscaceae</taxon>
        <taxon>Cyclotella</taxon>
    </lineage>
</organism>
<evidence type="ECO:0000259" key="16">
    <source>
        <dbReference type="Pfam" id="PF01764"/>
    </source>
</evidence>
<feature type="domain" description="Fungal lipase-type" evidence="16">
    <location>
        <begin position="408"/>
        <end position="555"/>
    </location>
</feature>
<evidence type="ECO:0000256" key="5">
    <source>
        <dbReference type="ARBA" id="ARBA00022692"/>
    </source>
</evidence>
<evidence type="ECO:0000256" key="10">
    <source>
        <dbReference type="ARBA" id="ARBA00022989"/>
    </source>
</evidence>
<evidence type="ECO:0000256" key="11">
    <source>
        <dbReference type="ARBA" id="ARBA00023098"/>
    </source>
</evidence>
<dbReference type="GO" id="GO:0046872">
    <property type="term" value="F:metal ion binding"/>
    <property type="evidence" value="ECO:0007669"/>
    <property type="project" value="UniProtKB-KW"/>
</dbReference>
<proteinExistence type="predicted"/>
<dbReference type="Gene3D" id="3.40.50.1820">
    <property type="entry name" value="alpha/beta hydrolase"/>
    <property type="match status" value="1"/>
</dbReference>
<comment type="caution">
    <text evidence="17">The sequence shown here is derived from an EMBL/GenBank/DDBJ whole genome shotgun (WGS) entry which is preliminary data.</text>
</comment>
<keyword evidence="7" id="KW-0378">Hydrolase</keyword>
<evidence type="ECO:0000256" key="9">
    <source>
        <dbReference type="ARBA" id="ARBA00022963"/>
    </source>
</evidence>
<dbReference type="AlphaFoldDB" id="A0ABD3QQJ4"/>
<feature type="region of interest" description="Disordered" evidence="15">
    <location>
        <begin position="20"/>
        <end position="42"/>
    </location>
</feature>
<evidence type="ECO:0000256" key="15">
    <source>
        <dbReference type="SAM" id="MobiDB-lite"/>
    </source>
</evidence>
<dbReference type="CDD" id="cd00519">
    <property type="entry name" value="Lipase_3"/>
    <property type="match status" value="1"/>
</dbReference>
<keyword evidence="10" id="KW-1133">Transmembrane helix</keyword>
<keyword evidence="3" id="KW-1003">Cell membrane</keyword>
<evidence type="ECO:0000256" key="12">
    <source>
        <dbReference type="ARBA" id="ARBA00023136"/>
    </source>
</evidence>
<keyword evidence="4" id="KW-0597">Phosphoprotein</keyword>
<accession>A0ABD3QQJ4</accession>
<dbReference type="InterPro" id="IPR052214">
    <property type="entry name" value="DAG_Lipase-Related"/>
</dbReference>
<keyword evidence="9" id="KW-0442">Lipid degradation</keyword>
<dbReference type="SUPFAM" id="SSF53474">
    <property type="entry name" value="alpha/beta-Hydrolases"/>
    <property type="match status" value="1"/>
</dbReference>
<evidence type="ECO:0000256" key="13">
    <source>
        <dbReference type="ARBA" id="ARBA00024531"/>
    </source>
</evidence>
<evidence type="ECO:0000256" key="14">
    <source>
        <dbReference type="ARBA" id="ARBA00026104"/>
    </source>
</evidence>
<sequence length="946" mass="105387">MCLHDVLVVSVPSLMLPPFDSGESNSSLNSRRSTYREPPGNLENGGHSFFSSLLLTPSEPNYAALSKSVLSSPPLGSIPRGGEIDTTIVETTFQEEFLQTNTDTSFNRSIPSDANKLNDKHLSFLISPKRLWQAARTAIQQTTTQILGLHKLVESSIEHTLAKQEEKECEFDELDRILDNVTSEDTTHVSKEEEEFWLEDIHWPPPKVTSLFKGWNRRSLQMWIAKMEQKFLSSETAQALGTIRNILESFPEYGVVDLFGLYSPKDVILSVIALSRLQRICDVIQEDGKERKEEYSSSIDEQLINDLAHYVKFAHAAYGWKGRLLKLPDLTFLCSTVNRWFSSHTVLNLSISQGLAAFCGRFHLGGDNRALVKRTGIERRDILMTNWHSKTNRPAFFVARDKERKTIVLSIRGTMSPRDILTDLCASSENFFVEDVFDSEDIGNIDYSANNESHFSPIIVKRAHKGMVLGAKSVARMTGKLIGDELRSNADYSLVVVGHSLGGGVAAVLATMWMRRFKTIRCYGYGMPCAFPISSDKKDCDQMDDNIVSLIGEGDPFSVISLGHVADVTSALSRLCQDRGFRDDILLHTHFAKLTPFKDIPQQDISWSRNAMECLRKLMKSEKLYPPGKILLMTGSLFRFNVDRSENGTQGDNGERIQQTDPLQFKELKLHARMFDLSYHIPARYESSDSPHLLETNDSTPPRCRASSRLALSNRDDERIRIEEESRLKVLSDRRKTIRGVLKAAEGTRNFRLKNGYVPQLDPETNIPIKSDTQTALSLTAFIVAGGAVALRIGGRAALVSPLGLDFTQNPELRVLSLILEVSGRGKGFDFASSICDGLVLSPALLGAYLKYADPLFDESKVLVGEKNVQSTEESDVVAGAIASLSTKAVSTNDTDGIESPAEFAAVEKSLEAKRHQKKNKQVSVDDLLTVLLTLHGKVESELNKD</sequence>
<comment type="cofactor">
    <cofactor evidence="1">
        <name>Ca(2+)</name>
        <dbReference type="ChEBI" id="CHEBI:29108"/>
    </cofactor>
</comment>
<evidence type="ECO:0000256" key="6">
    <source>
        <dbReference type="ARBA" id="ARBA00022723"/>
    </source>
</evidence>
<evidence type="ECO:0000313" key="17">
    <source>
        <dbReference type="EMBL" id="KAL3802517.1"/>
    </source>
</evidence>
<comment type="catalytic activity">
    <reaction evidence="13">
        <text>a 1,2-diacyl-sn-glycerol + H2O = a 2-acylglycerol + a fatty acid + H(+)</text>
        <dbReference type="Rhea" id="RHEA:33275"/>
        <dbReference type="ChEBI" id="CHEBI:15377"/>
        <dbReference type="ChEBI" id="CHEBI:15378"/>
        <dbReference type="ChEBI" id="CHEBI:17389"/>
        <dbReference type="ChEBI" id="CHEBI:17815"/>
        <dbReference type="ChEBI" id="CHEBI:28868"/>
        <dbReference type="EC" id="3.1.1.116"/>
    </reaction>
    <physiologicalReaction direction="left-to-right" evidence="13">
        <dbReference type="Rhea" id="RHEA:33276"/>
    </physiologicalReaction>
</comment>
<dbReference type="GO" id="GO:0016042">
    <property type="term" value="P:lipid catabolic process"/>
    <property type="evidence" value="ECO:0007669"/>
    <property type="project" value="UniProtKB-KW"/>
</dbReference>
<keyword evidence="12" id="KW-0472">Membrane</keyword>
<keyword evidence="18" id="KW-1185">Reference proteome</keyword>
<dbReference type="GO" id="GO:0016787">
    <property type="term" value="F:hydrolase activity"/>
    <property type="evidence" value="ECO:0007669"/>
    <property type="project" value="UniProtKB-KW"/>
</dbReference>
<keyword evidence="11" id="KW-0443">Lipid metabolism</keyword>
<comment type="subcellular location">
    <subcellularLocation>
        <location evidence="2">Cell membrane</location>
        <topology evidence="2">Multi-pass membrane protein</topology>
    </subcellularLocation>
</comment>
<feature type="compositionally biased region" description="Polar residues" evidence="15">
    <location>
        <begin position="22"/>
        <end position="32"/>
    </location>
</feature>
<evidence type="ECO:0000256" key="1">
    <source>
        <dbReference type="ARBA" id="ARBA00001913"/>
    </source>
</evidence>
<evidence type="ECO:0000256" key="3">
    <source>
        <dbReference type="ARBA" id="ARBA00022475"/>
    </source>
</evidence>
<evidence type="ECO:0000256" key="2">
    <source>
        <dbReference type="ARBA" id="ARBA00004651"/>
    </source>
</evidence>
<dbReference type="InterPro" id="IPR002921">
    <property type="entry name" value="Fungal_lipase-type"/>
</dbReference>
<gene>
    <name evidence="17" type="ORF">HJC23_012536</name>
</gene>
<keyword evidence="8" id="KW-0106">Calcium</keyword>
<dbReference type="PANTHER" id="PTHR45792:SF8">
    <property type="entry name" value="DIACYLGLYCEROL LIPASE-ALPHA"/>
    <property type="match status" value="1"/>
</dbReference>
<dbReference type="EC" id="3.1.1.116" evidence="14"/>
<evidence type="ECO:0000256" key="4">
    <source>
        <dbReference type="ARBA" id="ARBA00022553"/>
    </source>
</evidence>
<keyword evidence="5" id="KW-0812">Transmembrane</keyword>
<dbReference type="GO" id="GO:0005886">
    <property type="term" value="C:plasma membrane"/>
    <property type="evidence" value="ECO:0007669"/>
    <property type="project" value="UniProtKB-SubCell"/>
</dbReference>
<protein>
    <recommendedName>
        <fullName evidence="14">sn-1-specific diacylglycerol lipase</fullName>
        <ecNumber evidence="14">3.1.1.116</ecNumber>
    </recommendedName>
</protein>
<dbReference type="EMBL" id="JABMIG020000019">
    <property type="protein sequence ID" value="KAL3802517.1"/>
    <property type="molecule type" value="Genomic_DNA"/>
</dbReference>
<name>A0ABD3QQJ4_9STRA</name>
<evidence type="ECO:0000313" key="18">
    <source>
        <dbReference type="Proteomes" id="UP001516023"/>
    </source>
</evidence>
<dbReference type="Pfam" id="PF01764">
    <property type="entry name" value="Lipase_3"/>
    <property type="match status" value="1"/>
</dbReference>
<evidence type="ECO:0000256" key="8">
    <source>
        <dbReference type="ARBA" id="ARBA00022837"/>
    </source>
</evidence>
<evidence type="ECO:0000256" key="7">
    <source>
        <dbReference type="ARBA" id="ARBA00022801"/>
    </source>
</evidence>
<keyword evidence="6" id="KW-0479">Metal-binding</keyword>
<dbReference type="PANTHER" id="PTHR45792">
    <property type="entry name" value="DIACYLGLYCEROL LIPASE HOMOLOG-RELATED"/>
    <property type="match status" value="1"/>
</dbReference>